<dbReference type="EMBL" id="VZSR01000082">
    <property type="protein sequence ID" value="NWZ33224.1"/>
    <property type="molecule type" value="Genomic_DNA"/>
</dbReference>
<name>A0A7K7LQI7_9PASS</name>
<protein>
    <submittedName>
        <fullName evidence="3">ZN574 protein</fullName>
    </submittedName>
</protein>
<sequence length="57" mass="6017">QAPPQPPHLELLGVPAELEPPSQFQCLECGALLVTPGQLLEHQELHLKLLGTPGCAG</sequence>
<dbReference type="InterPro" id="IPR013087">
    <property type="entry name" value="Znf_C2H2_type"/>
</dbReference>
<evidence type="ECO:0000313" key="4">
    <source>
        <dbReference type="Proteomes" id="UP000540762"/>
    </source>
</evidence>
<dbReference type="PROSITE" id="PS00028">
    <property type="entry name" value="ZINC_FINGER_C2H2_1"/>
    <property type="match status" value="1"/>
</dbReference>
<reference evidence="3 4" key="1">
    <citation type="submission" date="2019-09" db="EMBL/GenBank/DDBJ databases">
        <title>Bird 10,000 Genomes (B10K) Project - Family phase.</title>
        <authorList>
            <person name="Zhang G."/>
        </authorList>
    </citation>
    <scope>NUCLEOTIDE SEQUENCE [LARGE SCALE GENOMIC DNA]</scope>
    <source>
        <strain evidence="3">OUT-0037</strain>
        <tissue evidence="3">Liver</tissue>
    </source>
</reference>
<proteinExistence type="predicted"/>
<gene>
    <name evidence="3" type="primary">Znf574_1</name>
    <name evidence="3" type="ORF">BRAATR_R13991</name>
</gene>
<dbReference type="Proteomes" id="UP000540762">
    <property type="component" value="Unassembled WGS sequence"/>
</dbReference>
<comment type="caution">
    <text evidence="3">The sequence shown here is derived from an EMBL/GenBank/DDBJ whole genome shotgun (WGS) entry which is preliminary data.</text>
</comment>
<dbReference type="GO" id="GO:0008270">
    <property type="term" value="F:zinc ion binding"/>
    <property type="evidence" value="ECO:0007669"/>
    <property type="project" value="UniProtKB-KW"/>
</dbReference>
<dbReference type="PROSITE" id="PS50157">
    <property type="entry name" value="ZINC_FINGER_C2H2_2"/>
    <property type="match status" value="1"/>
</dbReference>
<evidence type="ECO:0000256" key="1">
    <source>
        <dbReference type="PROSITE-ProRule" id="PRU00042"/>
    </source>
</evidence>
<keyword evidence="1" id="KW-0863">Zinc-finger</keyword>
<keyword evidence="4" id="KW-1185">Reference proteome</keyword>
<keyword evidence="1" id="KW-0479">Metal-binding</keyword>
<feature type="non-terminal residue" evidence="3">
    <location>
        <position position="1"/>
    </location>
</feature>
<dbReference type="AlphaFoldDB" id="A0A7K7LQI7"/>
<accession>A0A7K7LQI7</accession>
<keyword evidence="1" id="KW-0862">Zinc</keyword>
<organism evidence="3 4">
    <name type="scientific">Brachypodius melanocephalos</name>
    <name type="common">black-headed bulbul</name>
    <dbReference type="NCBI Taxonomy" id="3235156"/>
    <lineage>
        <taxon>Eukaryota</taxon>
        <taxon>Metazoa</taxon>
        <taxon>Chordata</taxon>
        <taxon>Craniata</taxon>
        <taxon>Vertebrata</taxon>
        <taxon>Euteleostomi</taxon>
        <taxon>Archelosauria</taxon>
        <taxon>Archosauria</taxon>
        <taxon>Dinosauria</taxon>
        <taxon>Saurischia</taxon>
        <taxon>Theropoda</taxon>
        <taxon>Coelurosauria</taxon>
        <taxon>Aves</taxon>
        <taxon>Neognathae</taxon>
        <taxon>Neoaves</taxon>
        <taxon>Telluraves</taxon>
        <taxon>Australaves</taxon>
        <taxon>Passeriformes</taxon>
        <taxon>Sylvioidea</taxon>
        <taxon>Pycnonotidae</taxon>
        <taxon>Brachypodius</taxon>
    </lineage>
</organism>
<feature type="non-terminal residue" evidence="3">
    <location>
        <position position="57"/>
    </location>
</feature>
<evidence type="ECO:0000259" key="2">
    <source>
        <dbReference type="PROSITE" id="PS50157"/>
    </source>
</evidence>
<evidence type="ECO:0000313" key="3">
    <source>
        <dbReference type="EMBL" id="NWZ33224.1"/>
    </source>
</evidence>
<feature type="domain" description="C2H2-type" evidence="2">
    <location>
        <begin position="24"/>
        <end position="46"/>
    </location>
</feature>